<feature type="binding site" evidence="3">
    <location>
        <position position="198"/>
    </location>
    <ligand>
        <name>a divalent metal cation</name>
        <dbReference type="ChEBI" id="CHEBI:60240"/>
    </ligand>
</feature>
<evidence type="ECO:0000313" key="5">
    <source>
        <dbReference type="EMBL" id="KPY02165.1"/>
    </source>
</evidence>
<gene>
    <name evidence="5" type="ORF">ALO63_00247</name>
</gene>
<feature type="binding site" evidence="3">
    <location>
        <position position="15"/>
    </location>
    <ligand>
        <name>a divalent metal cation</name>
        <dbReference type="ChEBI" id="CHEBI:60240"/>
    </ligand>
</feature>
<dbReference type="InterPro" id="IPR011042">
    <property type="entry name" value="6-blade_b-propeller_TolB-like"/>
</dbReference>
<dbReference type="PANTHER" id="PTHR10907">
    <property type="entry name" value="REGUCALCIN"/>
    <property type="match status" value="1"/>
</dbReference>
<dbReference type="PANTHER" id="PTHR10907:SF47">
    <property type="entry name" value="REGUCALCIN"/>
    <property type="match status" value="1"/>
</dbReference>
<evidence type="ECO:0000259" key="4">
    <source>
        <dbReference type="Pfam" id="PF08450"/>
    </source>
</evidence>
<evidence type="ECO:0000256" key="2">
    <source>
        <dbReference type="PIRSR" id="PIRSR605511-1"/>
    </source>
</evidence>
<dbReference type="Gene3D" id="2.120.10.30">
    <property type="entry name" value="TolB, C-terminal domain"/>
    <property type="match status" value="1"/>
</dbReference>
<dbReference type="InterPro" id="IPR005511">
    <property type="entry name" value="SMP-30"/>
</dbReference>
<comment type="cofactor">
    <cofactor evidence="3">
        <name>Zn(2+)</name>
        <dbReference type="ChEBI" id="CHEBI:29105"/>
    </cofactor>
    <text evidence="3">Binds 1 divalent metal cation per subunit.</text>
</comment>
<feature type="active site" description="Proton donor/acceptor" evidence="2">
    <location>
        <position position="198"/>
    </location>
</feature>
<evidence type="ECO:0000256" key="1">
    <source>
        <dbReference type="ARBA" id="ARBA00008853"/>
    </source>
</evidence>
<feature type="domain" description="SMP-30/Gluconolactonase/LRE-like region" evidence="4">
    <location>
        <begin position="13"/>
        <end position="256"/>
    </location>
</feature>
<evidence type="ECO:0000256" key="3">
    <source>
        <dbReference type="PIRSR" id="PIRSR605511-2"/>
    </source>
</evidence>
<keyword evidence="3" id="KW-0479">Metal-binding</keyword>
<sequence>MRIEIVVDVKTTLGEGPVWDVEQQRLYWIDSFDGRVLRCTDDGRELRAWDVGQKIGSMVLRRNGDAALVALQTGIYNLDLPSGDIELIVDPEPGLPDNRLNDGKVDRHGRFIVGSMDTREDQASAKLYRLDPDLSLHTLDEGIIVSNGPCWSPGGETFYFADTWSGDIWAYDYDNTSGAVANRRTFAKVDTSAGGAADGCTVDAEGCLWQALVYAGKLVRYTPDGQVDRIIDMPVKKVTSLTFGGPNLDTLYVTSMARPPLPRFPEDGQQRGALFAITGLGVQGIAERRFAS</sequence>
<dbReference type="PATRIC" id="fig|34065.5.peg.362"/>
<evidence type="ECO:0000313" key="6">
    <source>
        <dbReference type="Proteomes" id="UP000050420"/>
    </source>
</evidence>
<dbReference type="Proteomes" id="UP000050420">
    <property type="component" value="Unassembled WGS sequence"/>
</dbReference>
<dbReference type="InterPro" id="IPR013658">
    <property type="entry name" value="SGL"/>
</dbReference>
<dbReference type="GO" id="GO:0005509">
    <property type="term" value="F:calcium ion binding"/>
    <property type="evidence" value="ECO:0007669"/>
    <property type="project" value="TreeGrafter"/>
</dbReference>
<comment type="similarity">
    <text evidence="1">Belongs to the SMP-30/CGR1 family.</text>
</comment>
<dbReference type="PRINTS" id="PR01790">
    <property type="entry name" value="SMP30FAMILY"/>
</dbReference>
<comment type="caution">
    <text evidence="5">The sequence shown here is derived from an EMBL/GenBank/DDBJ whole genome shotgun (WGS) entry which is preliminary data.</text>
</comment>
<feature type="binding site" evidence="3">
    <location>
        <position position="101"/>
    </location>
    <ligand>
        <name>substrate</name>
    </ligand>
</feature>
<proteinExistence type="inferred from homology"/>
<name>A0A0P9VE77_PSEA0</name>
<dbReference type="EMBL" id="LJQU01000065">
    <property type="protein sequence ID" value="KPY02165.1"/>
    <property type="molecule type" value="Genomic_DNA"/>
</dbReference>
<dbReference type="GO" id="GO:0019853">
    <property type="term" value="P:L-ascorbic acid biosynthetic process"/>
    <property type="evidence" value="ECO:0007669"/>
    <property type="project" value="TreeGrafter"/>
</dbReference>
<keyword evidence="3" id="KW-0862">Zinc</keyword>
<accession>A0A0P9VE77</accession>
<dbReference type="GO" id="GO:0004341">
    <property type="term" value="F:gluconolactonase activity"/>
    <property type="evidence" value="ECO:0007669"/>
    <property type="project" value="TreeGrafter"/>
</dbReference>
<reference evidence="5 6" key="1">
    <citation type="submission" date="2015-09" db="EMBL/GenBank/DDBJ databases">
        <title>Genome announcement of multiple Pseudomonas syringae strains.</title>
        <authorList>
            <person name="Thakur S."/>
            <person name="Wang P.W."/>
            <person name="Gong Y."/>
            <person name="Weir B.S."/>
            <person name="Guttman D.S."/>
        </authorList>
    </citation>
    <scope>NUCLEOTIDE SEQUENCE [LARGE SCALE GENOMIC DNA]</scope>
    <source>
        <strain evidence="5 6">ICMP4331</strain>
    </source>
</reference>
<dbReference type="Pfam" id="PF08450">
    <property type="entry name" value="SGL"/>
    <property type="match status" value="1"/>
</dbReference>
<dbReference type="SUPFAM" id="SSF63829">
    <property type="entry name" value="Calcium-dependent phosphotriesterase"/>
    <property type="match status" value="1"/>
</dbReference>
<dbReference type="AlphaFoldDB" id="A0A0P9VE77"/>
<feature type="binding site" evidence="3">
    <location>
        <position position="147"/>
    </location>
    <ligand>
        <name>a divalent metal cation</name>
        <dbReference type="ChEBI" id="CHEBI:60240"/>
    </ligand>
</feature>
<organism evidence="5 6">
    <name type="scientific">Pseudomonas amygdali pv. mori</name>
    <dbReference type="NCBI Taxonomy" id="34065"/>
    <lineage>
        <taxon>Bacteria</taxon>
        <taxon>Pseudomonadati</taxon>
        <taxon>Pseudomonadota</taxon>
        <taxon>Gammaproteobacteria</taxon>
        <taxon>Pseudomonadales</taxon>
        <taxon>Pseudomonadaceae</taxon>
        <taxon>Pseudomonas</taxon>
        <taxon>Pseudomonas amygdali</taxon>
    </lineage>
</organism>
<feature type="binding site" evidence="3">
    <location>
        <position position="99"/>
    </location>
    <ligand>
        <name>substrate</name>
    </ligand>
</feature>
<protein>
    <submittedName>
        <fullName evidence="5">Senescence marker protein-30</fullName>
    </submittedName>
</protein>